<protein>
    <submittedName>
        <fullName evidence="5">ABC-type uncharacterized transport system, ATPase component</fullName>
    </submittedName>
</protein>
<dbReference type="InterPro" id="IPR050763">
    <property type="entry name" value="ABC_transporter_ATP-binding"/>
</dbReference>
<organism evidence="5 6">
    <name type="scientific">Thermaerobacter subterraneus DSM 13965</name>
    <dbReference type="NCBI Taxonomy" id="867903"/>
    <lineage>
        <taxon>Bacteria</taxon>
        <taxon>Bacillati</taxon>
        <taxon>Bacillota</taxon>
        <taxon>Clostridia</taxon>
        <taxon>Eubacteriales</taxon>
        <taxon>Clostridiales Family XVII. Incertae Sedis</taxon>
        <taxon>Thermaerobacter</taxon>
    </lineage>
</organism>
<evidence type="ECO:0000256" key="1">
    <source>
        <dbReference type="ARBA" id="ARBA00022448"/>
    </source>
</evidence>
<accession>K6PQK2</accession>
<dbReference type="PANTHER" id="PTHR42711">
    <property type="entry name" value="ABC TRANSPORTER ATP-BINDING PROTEIN"/>
    <property type="match status" value="1"/>
</dbReference>
<dbReference type="InterPro" id="IPR003439">
    <property type="entry name" value="ABC_transporter-like_ATP-bd"/>
</dbReference>
<dbReference type="SUPFAM" id="SSF52540">
    <property type="entry name" value="P-loop containing nucleoside triphosphate hydrolases"/>
    <property type="match status" value="1"/>
</dbReference>
<dbReference type="SMART" id="SM00382">
    <property type="entry name" value="AAA"/>
    <property type="match status" value="1"/>
</dbReference>
<evidence type="ECO:0000259" key="4">
    <source>
        <dbReference type="PROSITE" id="PS50893"/>
    </source>
</evidence>
<proteinExistence type="predicted"/>
<reference evidence="5" key="2">
    <citation type="submission" date="2012-10" db="EMBL/GenBank/DDBJ databases">
        <title>Improved high-quality draft of Thermaerobacter subterraneus C21, DSM 13965.</title>
        <authorList>
            <consortium name="DOE Joint Genome Institute"/>
            <person name="Eisen J."/>
            <person name="Huntemann M."/>
            <person name="Wei C.-L."/>
            <person name="Han J."/>
            <person name="Detter J.C."/>
            <person name="Han C."/>
            <person name="Tapia R."/>
            <person name="Chen A."/>
            <person name="Kyrpides N."/>
            <person name="Mavromatis K."/>
            <person name="Markowitz V."/>
            <person name="Szeto E."/>
            <person name="Ivanova N."/>
            <person name="Mikhailova N."/>
            <person name="Ovchinnikova G."/>
            <person name="Pagani I."/>
            <person name="Pati A."/>
            <person name="Goodwin L."/>
            <person name="Nordberg H.P."/>
            <person name="Cantor M.N."/>
            <person name="Hua S.X."/>
            <person name="Woyke T."/>
            <person name="Eisen J."/>
            <person name="Klenk H.-P."/>
        </authorList>
    </citation>
    <scope>NUCLEOTIDE SEQUENCE [LARGE SCALE GENOMIC DNA]</scope>
    <source>
        <strain evidence="5">DSM 13965</strain>
    </source>
</reference>
<dbReference type="Gene3D" id="3.40.50.300">
    <property type="entry name" value="P-loop containing nucleotide triphosphate hydrolases"/>
    <property type="match status" value="1"/>
</dbReference>
<comment type="caution">
    <text evidence="5">The sequence shown here is derived from an EMBL/GenBank/DDBJ whole genome shotgun (WGS) entry which is preliminary data.</text>
</comment>
<evidence type="ECO:0000256" key="2">
    <source>
        <dbReference type="ARBA" id="ARBA00022741"/>
    </source>
</evidence>
<dbReference type="InterPro" id="IPR003593">
    <property type="entry name" value="AAA+_ATPase"/>
</dbReference>
<keyword evidence="1" id="KW-0813">Transport</keyword>
<dbReference type="eggNOG" id="COG4586">
    <property type="taxonomic scope" value="Bacteria"/>
</dbReference>
<keyword evidence="3" id="KW-0067">ATP-binding</keyword>
<dbReference type="InterPro" id="IPR027417">
    <property type="entry name" value="P-loop_NTPase"/>
</dbReference>
<evidence type="ECO:0000313" key="5">
    <source>
        <dbReference type="EMBL" id="EKP95222.1"/>
    </source>
</evidence>
<dbReference type="PANTHER" id="PTHR42711:SF4">
    <property type="entry name" value="ABC TRANSPORTER RELATED"/>
    <property type="match status" value="1"/>
</dbReference>
<evidence type="ECO:0000256" key="3">
    <source>
        <dbReference type="ARBA" id="ARBA00022840"/>
    </source>
</evidence>
<gene>
    <name evidence="5" type="ORF">ThesuDRAFT_00963</name>
</gene>
<reference evidence="5" key="1">
    <citation type="submission" date="2010-10" db="EMBL/GenBank/DDBJ databases">
        <authorList>
            <consortium name="US DOE Joint Genome Institute (JGI-PGF)"/>
            <person name="Lucas S."/>
            <person name="Copeland A."/>
            <person name="Lapidus A."/>
            <person name="Bruce D."/>
            <person name="Goodwin L."/>
            <person name="Pitluck S."/>
            <person name="Kyrpides N."/>
            <person name="Mavromatis K."/>
            <person name="Detter J.C."/>
            <person name="Han C."/>
            <person name="Land M."/>
            <person name="Hauser L."/>
            <person name="Markowitz V."/>
            <person name="Cheng J.-F."/>
            <person name="Hugenholtz P."/>
            <person name="Woyke T."/>
            <person name="Wu D."/>
            <person name="Pukall R."/>
            <person name="Wahrenburg C."/>
            <person name="Brambilla E."/>
            <person name="Klenk H.-P."/>
            <person name="Eisen J.A."/>
        </authorList>
    </citation>
    <scope>NUCLEOTIDE SEQUENCE [LARGE SCALE GENOMIC DNA]</scope>
    <source>
        <strain evidence="5">DSM 13965</strain>
    </source>
</reference>
<dbReference type="GO" id="GO:0016887">
    <property type="term" value="F:ATP hydrolysis activity"/>
    <property type="evidence" value="ECO:0007669"/>
    <property type="project" value="InterPro"/>
</dbReference>
<keyword evidence="2" id="KW-0547">Nucleotide-binding</keyword>
<dbReference type="GO" id="GO:0005524">
    <property type="term" value="F:ATP binding"/>
    <property type="evidence" value="ECO:0007669"/>
    <property type="project" value="UniProtKB-KW"/>
</dbReference>
<dbReference type="EMBL" id="AENY02000002">
    <property type="protein sequence ID" value="EKP95222.1"/>
    <property type="molecule type" value="Genomic_DNA"/>
</dbReference>
<dbReference type="Pfam" id="PF00005">
    <property type="entry name" value="ABC_tran"/>
    <property type="match status" value="1"/>
</dbReference>
<feature type="domain" description="ABC transporter" evidence="4">
    <location>
        <begin position="2"/>
        <end position="255"/>
    </location>
</feature>
<evidence type="ECO:0000313" key="6">
    <source>
        <dbReference type="Proteomes" id="UP000005710"/>
    </source>
</evidence>
<name>K6PQK2_9FIRM</name>
<dbReference type="HOGENOM" id="CLU_000604_1_2_9"/>
<dbReference type="STRING" id="867903.ThesuDRAFT_00963"/>
<sequence length="323" mass="36730">MIRLNSVSKSFRSRKVPTSPREWVRYHILGRHLRVTALDNVTFNVNPGEIVILLGPNGAGKTTTLRLIAGILAPDSGAVNVLGHVPHKRERTLLKKIGFVMAHCSQLIWDLRPLDSYELHAAMYDIDRQAFKRRLALYSDLLQLDASILDRRVRELSLGQRMRCELVMQLLHEPKALLLDEPTQGIDVYAQRIVRDAFVRYARETSAALLITSHAVEDITIADRVVVLSKGKVVFDGKFSSLLEWIDDSTVIRFRFDGEIPNLPRVIRGHAVEYDEKDRCIIRVQKHQVPEVVGHLLTVARIKELSIERPSVADVVSKLYKQL</sequence>
<dbReference type="Proteomes" id="UP000005710">
    <property type="component" value="Unassembled WGS sequence"/>
</dbReference>
<dbReference type="AlphaFoldDB" id="K6PQK2"/>
<keyword evidence="6" id="KW-1185">Reference proteome</keyword>
<dbReference type="PROSITE" id="PS50893">
    <property type="entry name" value="ABC_TRANSPORTER_2"/>
    <property type="match status" value="1"/>
</dbReference>